<evidence type="ECO:0000256" key="1">
    <source>
        <dbReference type="SAM" id="SignalP"/>
    </source>
</evidence>
<dbReference type="OrthoDB" id="66906at2759"/>
<dbReference type="GO" id="GO:0005783">
    <property type="term" value="C:endoplasmic reticulum"/>
    <property type="evidence" value="ECO:0007669"/>
    <property type="project" value="TreeGrafter"/>
</dbReference>
<name>A0A4Y2EZ88_ARAVE</name>
<dbReference type="EMBL" id="BGPR01000737">
    <property type="protein sequence ID" value="GBM33589.1"/>
    <property type="molecule type" value="Genomic_DNA"/>
</dbReference>
<keyword evidence="3" id="KW-1185">Reference proteome</keyword>
<dbReference type="PANTHER" id="PTHR44395:SF1">
    <property type="entry name" value="PROTEIN O-MANNOSYL-TRANSFERASE TMTC3"/>
    <property type="match status" value="1"/>
</dbReference>
<evidence type="ECO:0000313" key="2">
    <source>
        <dbReference type="EMBL" id="GBM33589.1"/>
    </source>
</evidence>
<sequence>MTLSLQGCTLGYALLCAGACLCYRGALECGFVFDDVSAIRENRDLRPSSPWSNLLFNDFWGTPMNKDMGFREPIFTDSVSVHTIVPFAVIKVVQITTQQTFPVTKPFHFMKTRAENLSTWYENVVQNKRSLATTHEYYEYPT</sequence>
<feature type="signal peptide" evidence="1">
    <location>
        <begin position="1"/>
        <end position="22"/>
    </location>
</feature>
<reference evidence="2 3" key="1">
    <citation type="journal article" date="2019" name="Sci. Rep.">
        <title>Orb-weaving spider Araneus ventricosus genome elucidates the spidroin gene catalogue.</title>
        <authorList>
            <person name="Kono N."/>
            <person name="Nakamura H."/>
            <person name="Ohtoshi R."/>
            <person name="Moran D.A.P."/>
            <person name="Shinohara A."/>
            <person name="Yoshida Y."/>
            <person name="Fujiwara M."/>
            <person name="Mori M."/>
            <person name="Tomita M."/>
            <person name="Arakawa K."/>
        </authorList>
    </citation>
    <scope>NUCLEOTIDE SEQUENCE [LARGE SCALE GENOMIC DNA]</scope>
</reference>
<gene>
    <name evidence="2" type="ORF">AVEN_181834_1</name>
</gene>
<dbReference type="AlphaFoldDB" id="A0A4Y2EZ88"/>
<keyword evidence="1" id="KW-0732">Signal</keyword>
<accession>A0A4Y2EZ88</accession>
<comment type="caution">
    <text evidence="2">The sequence shown here is derived from an EMBL/GenBank/DDBJ whole genome shotgun (WGS) entry which is preliminary data.</text>
</comment>
<organism evidence="2 3">
    <name type="scientific">Araneus ventricosus</name>
    <name type="common">Orbweaver spider</name>
    <name type="synonym">Epeira ventricosa</name>
    <dbReference type="NCBI Taxonomy" id="182803"/>
    <lineage>
        <taxon>Eukaryota</taxon>
        <taxon>Metazoa</taxon>
        <taxon>Ecdysozoa</taxon>
        <taxon>Arthropoda</taxon>
        <taxon>Chelicerata</taxon>
        <taxon>Arachnida</taxon>
        <taxon>Araneae</taxon>
        <taxon>Araneomorphae</taxon>
        <taxon>Entelegynae</taxon>
        <taxon>Araneoidea</taxon>
        <taxon>Araneidae</taxon>
        <taxon>Araneus</taxon>
    </lineage>
</organism>
<proteinExistence type="predicted"/>
<dbReference type="PANTHER" id="PTHR44395">
    <property type="match status" value="1"/>
</dbReference>
<feature type="chain" id="PRO_5021317806" description="Transmembrane and TPR repeat-containing protein 3" evidence="1">
    <location>
        <begin position="23"/>
        <end position="142"/>
    </location>
</feature>
<protein>
    <recommendedName>
        <fullName evidence="4">Transmembrane and TPR repeat-containing protein 3</fullName>
    </recommendedName>
</protein>
<evidence type="ECO:0008006" key="4">
    <source>
        <dbReference type="Google" id="ProtNLM"/>
    </source>
</evidence>
<dbReference type="Proteomes" id="UP000499080">
    <property type="component" value="Unassembled WGS sequence"/>
</dbReference>
<dbReference type="GO" id="GO:0035269">
    <property type="term" value="P:protein O-linked glycosylation via mannose"/>
    <property type="evidence" value="ECO:0007669"/>
    <property type="project" value="TreeGrafter"/>
</dbReference>
<evidence type="ECO:0000313" key="3">
    <source>
        <dbReference type="Proteomes" id="UP000499080"/>
    </source>
</evidence>
<dbReference type="GO" id="GO:0000030">
    <property type="term" value="F:mannosyltransferase activity"/>
    <property type="evidence" value="ECO:0007669"/>
    <property type="project" value="TreeGrafter"/>
</dbReference>